<sequence>MINYIYIASPSRSVSSTLAPSFPPPSSKPAEPESRHTMPSHAAPTRSASSSASQACNAG</sequence>
<proteinExistence type="predicted"/>
<accession>A0AAP0K8D5</accession>
<protein>
    <submittedName>
        <fullName evidence="2">Uncharacterized protein</fullName>
    </submittedName>
</protein>
<name>A0AAP0K8D5_9MAGN</name>
<evidence type="ECO:0000256" key="1">
    <source>
        <dbReference type="SAM" id="MobiDB-lite"/>
    </source>
</evidence>
<evidence type="ECO:0000313" key="3">
    <source>
        <dbReference type="Proteomes" id="UP001417504"/>
    </source>
</evidence>
<reference evidence="2 3" key="1">
    <citation type="submission" date="2024-01" db="EMBL/GenBank/DDBJ databases">
        <title>Genome assemblies of Stephania.</title>
        <authorList>
            <person name="Yang L."/>
        </authorList>
    </citation>
    <scope>NUCLEOTIDE SEQUENCE [LARGE SCALE GENOMIC DNA]</scope>
    <source>
        <strain evidence="2">QJT</strain>
        <tissue evidence="2">Leaf</tissue>
    </source>
</reference>
<dbReference type="Proteomes" id="UP001417504">
    <property type="component" value="Unassembled WGS sequence"/>
</dbReference>
<feature type="compositionally biased region" description="Low complexity" evidence="1">
    <location>
        <begin position="40"/>
        <end position="59"/>
    </location>
</feature>
<comment type="caution">
    <text evidence="2">The sequence shown here is derived from an EMBL/GenBank/DDBJ whole genome shotgun (WGS) entry which is preliminary data.</text>
</comment>
<evidence type="ECO:0000313" key="2">
    <source>
        <dbReference type="EMBL" id="KAK9146914.1"/>
    </source>
</evidence>
<dbReference type="AlphaFoldDB" id="A0AAP0K8D5"/>
<organism evidence="2 3">
    <name type="scientific">Stephania japonica</name>
    <dbReference type="NCBI Taxonomy" id="461633"/>
    <lineage>
        <taxon>Eukaryota</taxon>
        <taxon>Viridiplantae</taxon>
        <taxon>Streptophyta</taxon>
        <taxon>Embryophyta</taxon>
        <taxon>Tracheophyta</taxon>
        <taxon>Spermatophyta</taxon>
        <taxon>Magnoliopsida</taxon>
        <taxon>Ranunculales</taxon>
        <taxon>Menispermaceae</taxon>
        <taxon>Menispermoideae</taxon>
        <taxon>Cissampelideae</taxon>
        <taxon>Stephania</taxon>
    </lineage>
</organism>
<dbReference type="EMBL" id="JBBNAE010000002">
    <property type="protein sequence ID" value="KAK9146914.1"/>
    <property type="molecule type" value="Genomic_DNA"/>
</dbReference>
<feature type="region of interest" description="Disordered" evidence="1">
    <location>
        <begin position="12"/>
        <end position="59"/>
    </location>
</feature>
<gene>
    <name evidence="2" type="ORF">Sjap_006817</name>
</gene>
<keyword evidence="3" id="KW-1185">Reference proteome</keyword>